<dbReference type="InterPro" id="IPR049808">
    <property type="entry name" value="CONSTANS-like_Bbox1"/>
</dbReference>
<dbReference type="Gramene" id="TraesCS4D02G167300.1">
    <property type="protein sequence ID" value="TraesCS4D02G167300.1"/>
    <property type="gene ID" value="TraesCS4D02G167300"/>
</dbReference>
<evidence type="ECO:0000256" key="6">
    <source>
        <dbReference type="ARBA" id="ARBA00022833"/>
    </source>
</evidence>
<feature type="region of interest" description="Disordered" evidence="10">
    <location>
        <begin position="229"/>
        <end position="254"/>
    </location>
</feature>
<evidence type="ECO:0000259" key="11">
    <source>
        <dbReference type="PROSITE" id="PS50119"/>
    </source>
</evidence>
<gene>
    <name evidence="13" type="primary">LOC123097493</name>
</gene>
<accession>A0A3B6JJY7</accession>
<evidence type="ECO:0000256" key="3">
    <source>
        <dbReference type="ARBA" id="ARBA00022723"/>
    </source>
</evidence>
<dbReference type="InterPro" id="IPR010402">
    <property type="entry name" value="CCT_domain"/>
</dbReference>
<dbReference type="SMART" id="SM00336">
    <property type="entry name" value="BBOX"/>
    <property type="match status" value="1"/>
</dbReference>
<dbReference type="PROSITE" id="PS51017">
    <property type="entry name" value="CCT"/>
    <property type="match status" value="1"/>
</dbReference>
<evidence type="ECO:0000256" key="1">
    <source>
        <dbReference type="ARBA" id="ARBA00004123"/>
    </source>
</evidence>
<dbReference type="EnsemblPlants" id="TraesCS4D02G167300.1">
    <property type="protein sequence ID" value="TraesCS4D02G167300.1"/>
    <property type="gene ID" value="TraesCS4D02G167300"/>
</dbReference>
<organism evidence="13">
    <name type="scientific">Triticum aestivum</name>
    <name type="common">Wheat</name>
    <dbReference type="NCBI Taxonomy" id="4565"/>
    <lineage>
        <taxon>Eukaryota</taxon>
        <taxon>Viridiplantae</taxon>
        <taxon>Streptophyta</taxon>
        <taxon>Embryophyta</taxon>
        <taxon>Tracheophyta</taxon>
        <taxon>Spermatophyta</taxon>
        <taxon>Magnoliopsida</taxon>
        <taxon>Liliopsida</taxon>
        <taxon>Poales</taxon>
        <taxon>Poaceae</taxon>
        <taxon>BOP clade</taxon>
        <taxon>Pooideae</taxon>
        <taxon>Triticodae</taxon>
        <taxon>Triticeae</taxon>
        <taxon>Triticinae</taxon>
        <taxon>Triticum</taxon>
    </lineage>
</organism>
<evidence type="ECO:0000256" key="10">
    <source>
        <dbReference type="SAM" id="MobiDB-lite"/>
    </source>
</evidence>
<dbReference type="OrthoDB" id="153872at2759"/>
<name>A0A3B6JJY7_WHEAT</name>
<dbReference type="InterPro" id="IPR000315">
    <property type="entry name" value="Znf_B-box"/>
</dbReference>
<evidence type="ECO:0008006" key="15">
    <source>
        <dbReference type="Google" id="ProtNLM"/>
    </source>
</evidence>
<feature type="compositionally biased region" description="Polar residues" evidence="10">
    <location>
        <begin position="239"/>
        <end position="248"/>
    </location>
</feature>
<evidence type="ECO:0000256" key="8">
    <source>
        <dbReference type="PROSITE-ProRule" id="PRU00024"/>
    </source>
</evidence>
<dbReference type="PaxDb" id="4565-Traes_4DL_19236866D.1"/>
<protein>
    <recommendedName>
        <fullName evidence="15">CCT domain-containing protein</fullName>
    </recommendedName>
</protein>
<evidence type="ECO:0000313" key="14">
    <source>
        <dbReference type="Proteomes" id="UP000019116"/>
    </source>
</evidence>
<keyword evidence="5 8" id="KW-0863">Zinc-finger</keyword>
<keyword evidence="7 9" id="KW-0539">Nucleus</keyword>
<proteinExistence type="inferred from homology"/>
<reference evidence="13" key="1">
    <citation type="submission" date="2018-08" db="EMBL/GenBank/DDBJ databases">
        <authorList>
            <person name="Rossello M."/>
        </authorList>
    </citation>
    <scope>NUCLEOTIDE SEQUENCE [LARGE SCALE GENOMIC DNA]</scope>
    <source>
        <strain evidence="13">cv. Chinese Spring</strain>
    </source>
</reference>
<dbReference type="SMR" id="A0A3B6JJY7"/>
<keyword evidence="14" id="KW-1185">Reference proteome</keyword>
<comment type="subcellular location">
    <subcellularLocation>
        <location evidence="1 9">Nucleus</location>
    </subcellularLocation>
</comment>
<evidence type="ECO:0000256" key="5">
    <source>
        <dbReference type="ARBA" id="ARBA00022771"/>
    </source>
</evidence>
<dbReference type="CDD" id="cd19821">
    <property type="entry name" value="Bbox1_BBX-like"/>
    <property type="match status" value="1"/>
</dbReference>
<evidence type="ECO:0000256" key="4">
    <source>
        <dbReference type="ARBA" id="ARBA00022737"/>
    </source>
</evidence>
<feature type="domain" description="B box-type" evidence="11">
    <location>
        <begin position="7"/>
        <end position="54"/>
    </location>
</feature>
<evidence type="ECO:0000256" key="7">
    <source>
        <dbReference type="ARBA" id="ARBA00023242"/>
    </source>
</evidence>
<evidence type="ECO:0000256" key="2">
    <source>
        <dbReference type="ARBA" id="ARBA00010024"/>
    </source>
</evidence>
<dbReference type="GO" id="GO:0008270">
    <property type="term" value="F:zinc ion binding"/>
    <property type="evidence" value="ECO:0007669"/>
    <property type="project" value="UniProtKB-KW"/>
</dbReference>
<evidence type="ECO:0000313" key="13">
    <source>
        <dbReference type="EnsemblPlants" id="TraesCS4D02G167300.1"/>
    </source>
</evidence>
<dbReference type="PANTHER" id="PTHR31717:SF10">
    <property type="entry name" value="CCT MOTIF FAMILY PROTEIN, EXPRESSED"/>
    <property type="match status" value="1"/>
</dbReference>
<feature type="domain" description="CCT" evidence="12">
    <location>
        <begin position="352"/>
        <end position="394"/>
    </location>
</feature>
<dbReference type="Gramene" id="TraesCS4D03G0414100.3">
    <property type="protein sequence ID" value="TraesCS4D03G0414100.3.CDS"/>
    <property type="gene ID" value="TraesCS4D03G0414100"/>
</dbReference>
<dbReference type="PANTHER" id="PTHR31717">
    <property type="entry name" value="ZINC FINGER PROTEIN CONSTANS-LIKE 10"/>
    <property type="match status" value="1"/>
</dbReference>
<sequence>MEKELSADAVACDHCSGPQAVVYCRADSARLCLPCDRHVHAANAVCSRHLRAPLCAACRATGAVFRHAGPEFLCSNCDFGRSRDAELPLHDRCTVQGYTGRPSAHDLAALLGVPDFDKPSAGKADDGWWAIWEEPQVFSLEDLIVPTTSSHGFQPLVTPSSPKVHDMLAVCQNSPVFCSCSEFSHLALTHLQKIHNSPDGKTNDEVIRQLRELAEVDMGGGQITPREEAEQAAHLLPSRTESQHTTGNGDFGTDNSHEVATMPTPSYENGGWNNNDYHALNGACKTEHEQEQAPASSAEACLSSFVQMSELCPSMSNGSMMDDGQQANPGTGMPMQAFPKRSGFDVVAGPDRDIVISRYKEKRRTRRFDKQVRYESRKARADSRLRIKGRFAKAKQS</sequence>
<keyword evidence="3" id="KW-0479">Metal-binding</keyword>
<dbReference type="Proteomes" id="UP000019116">
    <property type="component" value="Chromosome 4D"/>
</dbReference>
<dbReference type="AlphaFoldDB" id="A0A3B6JJY7"/>
<dbReference type="Pfam" id="PF06203">
    <property type="entry name" value="CCT"/>
    <property type="match status" value="1"/>
</dbReference>
<comment type="similarity">
    <text evidence="2">Belongs to the CONSTANS family.</text>
</comment>
<keyword evidence="4" id="KW-0677">Repeat</keyword>
<evidence type="ECO:0000256" key="9">
    <source>
        <dbReference type="PROSITE-ProRule" id="PRU00357"/>
    </source>
</evidence>
<dbReference type="PROSITE" id="PS50119">
    <property type="entry name" value="ZF_BBOX"/>
    <property type="match status" value="1"/>
</dbReference>
<evidence type="ECO:0000259" key="12">
    <source>
        <dbReference type="PROSITE" id="PS51017"/>
    </source>
</evidence>
<reference evidence="13" key="2">
    <citation type="submission" date="2018-10" db="UniProtKB">
        <authorList>
            <consortium name="EnsemblPlants"/>
        </authorList>
    </citation>
    <scope>IDENTIFICATION</scope>
</reference>
<dbReference type="GO" id="GO:0006355">
    <property type="term" value="P:regulation of DNA-templated transcription"/>
    <property type="evidence" value="ECO:0007669"/>
    <property type="project" value="UniProtKB-ARBA"/>
</dbReference>
<keyword evidence="6" id="KW-0862">Zinc</keyword>
<dbReference type="GO" id="GO:0005634">
    <property type="term" value="C:nucleus"/>
    <property type="evidence" value="ECO:0007669"/>
    <property type="project" value="UniProtKB-SubCell"/>
</dbReference>